<sequence length="199" mass="20647">MTTRHRALALGLAAATTAALLVPAPAHASTVAAAADDGVSPWWWMLLLLLPVVVLIVAALRGRDEYDFAAFTPATGPGFPEVTPQRAARLSALASGRESSAAEAIARADALAAAAARPPKPGTRVPSEGGPVPLPIGASRPFRDDRLRAPDGYPIKAVTESGRYYRPSDGEYATVTPDLWFATAPTAEIAGFEPGVAPK</sequence>
<evidence type="ECO:0000313" key="5">
    <source>
        <dbReference type="Proteomes" id="UP000063789"/>
    </source>
</evidence>
<feature type="chain" id="PRO_5006037930" evidence="3">
    <location>
        <begin position="29"/>
        <end position="199"/>
    </location>
</feature>
<reference evidence="5" key="1">
    <citation type="submission" date="2015-06" db="EMBL/GenBank/DDBJ databases">
        <title>Complete genome sequence and metabolic analysis of phthalate degradation pathway in Gordonia sp. QH-11.</title>
        <authorList>
            <person name="Jin D."/>
            <person name="Kong X."/>
            <person name="Bai Z."/>
        </authorList>
    </citation>
    <scope>NUCLEOTIDE SEQUENCE [LARGE SCALE GENOMIC DNA]</scope>
    <source>
        <strain evidence="5">QH-11</strain>
    </source>
</reference>
<protein>
    <submittedName>
        <fullName evidence="4">Uncharacterized protein</fullName>
    </submittedName>
</protein>
<keyword evidence="2" id="KW-0472">Membrane</keyword>
<dbReference type="EMBL" id="CP011853">
    <property type="protein sequence ID" value="ALG83826.1"/>
    <property type="molecule type" value="Genomic_DNA"/>
</dbReference>
<feature type="transmembrane region" description="Helical" evidence="2">
    <location>
        <begin position="43"/>
        <end position="60"/>
    </location>
</feature>
<reference evidence="4 5" key="2">
    <citation type="journal article" date="2017" name="Int. J. Syst. Evol. Microbiol.">
        <title>Gordonia phthalatica sp. nov., a di-n-butyl phthalate-degrading bacterium isolated from activated sludge.</title>
        <authorList>
            <person name="Jin D."/>
            <person name="Kong X."/>
            <person name="Jia M."/>
            <person name="Yu X."/>
            <person name="Wang X."/>
            <person name="Zhuang X."/>
            <person name="Deng Y."/>
            <person name="Bai Z."/>
        </authorList>
    </citation>
    <scope>NUCLEOTIDE SEQUENCE [LARGE SCALE GENOMIC DNA]</scope>
    <source>
        <strain evidence="4 5">QH-11</strain>
    </source>
</reference>
<name>A0A0N9NA02_9ACTN</name>
<dbReference type="RefSeq" id="WP_062391787.1">
    <property type="nucleotide sequence ID" value="NZ_CP011853.1"/>
</dbReference>
<keyword evidence="5" id="KW-1185">Reference proteome</keyword>
<keyword evidence="2" id="KW-1133">Transmembrane helix</keyword>
<accession>A0A0N9NA02</accession>
<evidence type="ECO:0000256" key="3">
    <source>
        <dbReference type="SAM" id="SignalP"/>
    </source>
</evidence>
<dbReference type="AlphaFoldDB" id="A0A0N9NA02"/>
<keyword evidence="3" id="KW-0732">Signal</keyword>
<dbReference type="OrthoDB" id="4379975at2"/>
<feature type="signal peptide" evidence="3">
    <location>
        <begin position="1"/>
        <end position="28"/>
    </location>
</feature>
<feature type="region of interest" description="Disordered" evidence="1">
    <location>
        <begin position="115"/>
        <end position="143"/>
    </location>
</feature>
<organism evidence="4 5">
    <name type="scientific">Gordonia phthalatica</name>
    <dbReference type="NCBI Taxonomy" id="1136941"/>
    <lineage>
        <taxon>Bacteria</taxon>
        <taxon>Bacillati</taxon>
        <taxon>Actinomycetota</taxon>
        <taxon>Actinomycetes</taxon>
        <taxon>Mycobacteriales</taxon>
        <taxon>Gordoniaceae</taxon>
        <taxon>Gordonia</taxon>
    </lineage>
</organism>
<dbReference type="Proteomes" id="UP000063789">
    <property type="component" value="Chromosome"/>
</dbReference>
<proteinExistence type="predicted"/>
<dbReference type="KEGG" id="goq:ACH46_04020"/>
<evidence type="ECO:0000256" key="2">
    <source>
        <dbReference type="SAM" id="Phobius"/>
    </source>
</evidence>
<dbReference type="InterPro" id="IPR006311">
    <property type="entry name" value="TAT_signal"/>
</dbReference>
<gene>
    <name evidence="4" type="ORF">ACH46_04020</name>
</gene>
<keyword evidence="2" id="KW-0812">Transmembrane</keyword>
<dbReference type="PATRIC" id="fig|1136941.3.peg.814"/>
<dbReference type="STRING" id="1136941.ACH46_04020"/>
<evidence type="ECO:0000256" key="1">
    <source>
        <dbReference type="SAM" id="MobiDB-lite"/>
    </source>
</evidence>
<evidence type="ECO:0000313" key="4">
    <source>
        <dbReference type="EMBL" id="ALG83826.1"/>
    </source>
</evidence>
<dbReference type="PROSITE" id="PS51318">
    <property type="entry name" value="TAT"/>
    <property type="match status" value="1"/>
</dbReference>